<comment type="cofactor">
    <cofactor evidence="1">
        <name>pyridoxal 5'-phosphate</name>
        <dbReference type="ChEBI" id="CHEBI:597326"/>
    </cofactor>
</comment>
<feature type="domain" description="Aromatic amino acid beta-eliminating lyase/threonine aldolase" evidence="6">
    <location>
        <begin position="20"/>
        <end position="306"/>
    </location>
</feature>
<dbReference type="InterPro" id="IPR015424">
    <property type="entry name" value="PyrdxlP-dep_Trfase"/>
</dbReference>
<dbReference type="SUPFAM" id="SSF53383">
    <property type="entry name" value="PLP-dependent transferases"/>
    <property type="match status" value="1"/>
</dbReference>
<dbReference type="GO" id="GO:0005829">
    <property type="term" value="C:cytosol"/>
    <property type="evidence" value="ECO:0007669"/>
    <property type="project" value="TreeGrafter"/>
</dbReference>
<dbReference type="NCBIfam" id="NF041359">
    <property type="entry name" value="GntG_guanitoxin"/>
    <property type="match status" value="1"/>
</dbReference>
<dbReference type="Gene3D" id="3.40.640.10">
    <property type="entry name" value="Type I PLP-dependent aspartate aminotransferase-like (Major domain)"/>
    <property type="match status" value="1"/>
</dbReference>
<dbReference type="AlphaFoldDB" id="A0A1W0X701"/>
<evidence type="ECO:0000259" key="6">
    <source>
        <dbReference type="Pfam" id="PF01212"/>
    </source>
</evidence>
<evidence type="ECO:0000256" key="5">
    <source>
        <dbReference type="PIRSR" id="PIRSR017617-1"/>
    </source>
</evidence>
<dbReference type="NCBIfam" id="NF007825">
    <property type="entry name" value="PRK10534.1"/>
    <property type="match status" value="1"/>
</dbReference>
<comment type="caution">
    <text evidence="7">The sequence shown here is derived from an EMBL/GenBank/DDBJ whole genome shotgun (WGS) entry which is preliminary data.</text>
</comment>
<sequence>MYANECQDSPKVERNARVIDMRSDTFSLPTEKMRHAMAEAVVGDDVFQEDPTVNALQKRAAELFGKESALLVSSGTMGNLISVLVHCRERGSEAIVGDKCHIFKYEQGGISQFGGVHVKAIPTLADGTFLLEDIVTSIRTDDIHFPRTKVLCLENTHNGCGGKVLPLAYLDKVTAFARANGIPAIHMDGARIFNAAIALKVPVSRLVQNVDSVTFCLSKGLCAPVGSVIVGTTSFVAEARRVRKALGGGMRQAGHLAAAGLVALEEMVDRLEEDHRRAHHFARSIAALQSPFFTADVTATHSNMVRIEFPTDHVTAEVFCKRVGSVTDAEERDLGQTFVVVRLFPVGKNAARAVICNNLTDADVQMAISKISYYADELKN</sequence>
<dbReference type="InterPro" id="IPR015421">
    <property type="entry name" value="PyrdxlP-dep_Trfase_major"/>
</dbReference>
<keyword evidence="3" id="KW-0663">Pyridoxal phosphate</keyword>
<gene>
    <name evidence="7" type="ORF">BV898_02733</name>
</gene>
<dbReference type="EMBL" id="MTYJ01000012">
    <property type="protein sequence ID" value="OQV23283.1"/>
    <property type="molecule type" value="Genomic_DNA"/>
</dbReference>
<reference evidence="8" key="1">
    <citation type="submission" date="2017-01" db="EMBL/GenBank/DDBJ databases">
        <title>Comparative genomics of anhydrobiosis in the tardigrade Hypsibius dujardini.</title>
        <authorList>
            <person name="Yoshida Y."/>
            <person name="Koutsovoulos G."/>
            <person name="Laetsch D."/>
            <person name="Stevens L."/>
            <person name="Kumar S."/>
            <person name="Horikawa D."/>
            <person name="Ishino K."/>
            <person name="Komine S."/>
            <person name="Tomita M."/>
            <person name="Blaxter M."/>
            <person name="Arakawa K."/>
        </authorList>
    </citation>
    <scope>NUCLEOTIDE SEQUENCE [LARGE SCALE GENOMIC DNA]</scope>
    <source>
        <strain evidence="8">Z151</strain>
    </source>
</reference>
<organism evidence="7 8">
    <name type="scientific">Hypsibius exemplaris</name>
    <name type="common">Freshwater tardigrade</name>
    <dbReference type="NCBI Taxonomy" id="2072580"/>
    <lineage>
        <taxon>Eukaryota</taxon>
        <taxon>Metazoa</taxon>
        <taxon>Ecdysozoa</taxon>
        <taxon>Tardigrada</taxon>
        <taxon>Eutardigrada</taxon>
        <taxon>Parachela</taxon>
        <taxon>Hypsibioidea</taxon>
        <taxon>Hypsibiidae</taxon>
        <taxon>Hypsibius</taxon>
    </lineage>
</organism>
<keyword evidence="8" id="KW-1185">Reference proteome</keyword>
<evidence type="ECO:0000256" key="3">
    <source>
        <dbReference type="ARBA" id="ARBA00022898"/>
    </source>
</evidence>
<dbReference type="FunFam" id="3.40.640.10:FF:000030">
    <property type="entry name" value="Low-specificity L-threonine aldolase"/>
    <property type="match status" value="1"/>
</dbReference>
<dbReference type="GO" id="GO:0006567">
    <property type="term" value="P:L-threonine catabolic process"/>
    <property type="evidence" value="ECO:0007669"/>
    <property type="project" value="TreeGrafter"/>
</dbReference>
<evidence type="ECO:0000256" key="1">
    <source>
        <dbReference type="ARBA" id="ARBA00001933"/>
    </source>
</evidence>
<evidence type="ECO:0000313" key="7">
    <source>
        <dbReference type="EMBL" id="OQV23283.1"/>
    </source>
</evidence>
<dbReference type="Gene3D" id="3.90.1150.10">
    <property type="entry name" value="Aspartate Aminotransferase, domain 1"/>
    <property type="match status" value="1"/>
</dbReference>
<evidence type="ECO:0000313" key="8">
    <source>
        <dbReference type="Proteomes" id="UP000192578"/>
    </source>
</evidence>
<dbReference type="InterPro" id="IPR023603">
    <property type="entry name" value="Low_specificity_L-TA-like"/>
</dbReference>
<dbReference type="GO" id="GO:0006545">
    <property type="term" value="P:glycine biosynthetic process"/>
    <property type="evidence" value="ECO:0007669"/>
    <property type="project" value="TreeGrafter"/>
</dbReference>
<dbReference type="PIRSF" id="PIRSF017617">
    <property type="entry name" value="Thr_aldolase"/>
    <property type="match status" value="1"/>
</dbReference>
<proteinExistence type="inferred from homology"/>
<dbReference type="InterPro" id="IPR001597">
    <property type="entry name" value="ArAA_b-elim_lyase/Thr_aldolase"/>
</dbReference>
<dbReference type="InterPro" id="IPR015422">
    <property type="entry name" value="PyrdxlP-dep_Trfase_small"/>
</dbReference>
<name>A0A1W0X701_HYPEX</name>
<accession>A0A1W0X701</accession>
<protein>
    <submittedName>
        <fullName evidence="7">Low-specificity L-threonine aldolase 2</fullName>
    </submittedName>
</protein>
<evidence type="ECO:0000256" key="4">
    <source>
        <dbReference type="ARBA" id="ARBA00023239"/>
    </source>
</evidence>
<dbReference type="PANTHER" id="PTHR48097:SF9">
    <property type="entry name" value="L-THREONINE ALDOLASE"/>
    <property type="match status" value="1"/>
</dbReference>
<dbReference type="GO" id="GO:0008732">
    <property type="term" value="F:L-allo-threonine aldolase activity"/>
    <property type="evidence" value="ECO:0007669"/>
    <property type="project" value="TreeGrafter"/>
</dbReference>
<evidence type="ECO:0000256" key="2">
    <source>
        <dbReference type="ARBA" id="ARBA00006966"/>
    </source>
</evidence>
<dbReference type="Pfam" id="PF01212">
    <property type="entry name" value="Beta_elim_lyase"/>
    <property type="match status" value="1"/>
</dbReference>
<dbReference type="Proteomes" id="UP000192578">
    <property type="component" value="Unassembled WGS sequence"/>
</dbReference>
<dbReference type="PANTHER" id="PTHR48097">
    <property type="entry name" value="L-THREONINE ALDOLASE-RELATED"/>
    <property type="match status" value="1"/>
</dbReference>
<keyword evidence="4" id="KW-0456">Lyase</keyword>
<comment type="similarity">
    <text evidence="2">Belongs to the threonine aldolase family.</text>
</comment>
<dbReference type="OrthoDB" id="10261951at2759"/>
<feature type="modified residue" description="N6-(pyridoxal phosphate)lysine" evidence="5">
    <location>
        <position position="219"/>
    </location>
</feature>